<dbReference type="PANTHER" id="PTHR11102">
    <property type="entry name" value="SEL-1-LIKE PROTEIN"/>
    <property type="match status" value="1"/>
</dbReference>
<comment type="caution">
    <text evidence="1">The sequence shown here is derived from an EMBL/GenBank/DDBJ whole genome shotgun (WGS) entry which is preliminary data.</text>
</comment>
<accession>A0A5C7GMR0</accession>
<dbReference type="SMART" id="SM00671">
    <property type="entry name" value="SEL1"/>
    <property type="match status" value="10"/>
</dbReference>
<sequence>MNAENTWNKKTIDFVYNPDNQSKIQLIDSFVVRLGTFSKIFNEIKGSKMTSHKKHFMLEGKRGMGKTTMLLRMGYEIENDKNLNDWLIPIVFNEEEYSIRRLYKLWERVALLLEEKEMIFTGIYDEMDLNFSKCDDEQDYELTIFNLLNDKLSDEGKKIILFIDNFGDIYKKFNKQEVQRLIDVLKSKSNFRIFGASSNVISDFHDDNHPFSNLFKVKRLKGLKKLETQELLLKLGEAYGEGHIKNIIINQPGRIEALRRLTGGVIRTIVLLSDIFVDQNQGSAFSDLEAILDRVTPLYKHRMDDLPAQQQEIVEAIAFSWDAINVNEISQKTRIVSKTVSAQLFQMEKNEIIKKKSTNNKNHFYQLSERFFNIWYLMRHGRKGDRRKVVWLVRFLEDWCDEGELITRAERHIEMLKSGDYNVNGAYYMTEALASTKTLPKKDQDKLIKVTRTFLADNNSEFLQHMTESDLEINEKAEGFYKQGLYESCLELLLKMKDKDFFKIANCNAFLKRHDKAKDYYLKSIEKGTVAAMNNLGVLYENYYKDFSKAKEYYLMAYVNGSSDAMLKLGNLFYFRIKEYDTSEKYYLEAIENDLIEANYRLGNLHYYQHNDFDKAEEFYLIGAQGDCPDAMYRLANLYNFDTDNHKKAEEYYLMAIKNGNESAYYGLALLYDFKLNNLEEAELFYKKAVDFEKGYALVRLAKFYALKLKDFEKAERYFLEAINHEIEDSYFGLAGLYAYDLKDFEKAEHYYLKAVEKDNVNAMYGLAELYKYEYENYEQAEYYYLKAIENGHEKSLTELGDLYHLIEDFKQAEKYYLIGIDKGNTKAMNNLAYLYYTEKVKPKEALEISELSYKNEVDTFTDQNMLDAARLTYAKNLLWNERYVDSKKIAEYFMHDEKFLSNYREFFSDYLYLLIAKGEFQFVYDYFNNEKSNELNIKDRLKPIWYALVSFLRDDLPNEYLRMGEELEETVVEIIEKINKMEIEYSI</sequence>
<name>A0A5C7GMR0_9FLAO</name>
<evidence type="ECO:0000313" key="1">
    <source>
        <dbReference type="EMBL" id="TXG39583.1"/>
    </source>
</evidence>
<dbReference type="RefSeq" id="WP_147767153.1">
    <property type="nucleotide sequence ID" value="NZ_VRKQ01000008.1"/>
</dbReference>
<protein>
    <submittedName>
        <fullName evidence="1">Sel1 repeat family protein</fullName>
    </submittedName>
</protein>
<dbReference type="PANTHER" id="PTHR11102:SF147">
    <property type="entry name" value="SEL1L ADAPTOR SUBUNIT OF ERAD E3 UBIQUITIN LIGASE"/>
    <property type="match status" value="1"/>
</dbReference>
<dbReference type="Pfam" id="PF13181">
    <property type="entry name" value="TPR_8"/>
    <property type="match status" value="1"/>
</dbReference>
<dbReference type="Gene3D" id="1.25.40.10">
    <property type="entry name" value="Tetratricopeptide repeat domain"/>
    <property type="match status" value="2"/>
</dbReference>
<dbReference type="Gene3D" id="3.40.50.300">
    <property type="entry name" value="P-loop containing nucleotide triphosphate hydrolases"/>
    <property type="match status" value="1"/>
</dbReference>
<dbReference type="EMBL" id="VRKQ01000008">
    <property type="protein sequence ID" value="TXG39583.1"/>
    <property type="molecule type" value="Genomic_DNA"/>
</dbReference>
<dbReference type="SMART" id="SM00028">
    <property type="entry name" value="TPR"/>
    <property type="match status" value="6"/>
</dbReference>
<dbReference type="SUPFAM" id="SSF81901">
    <property type="entry name" value="HCP-like"/>
    <property type="match status" value="3"/>
</dbReference>
<keyword evidence="2" id="KW-1185">Reference proteome</keyword>
<organism evidence="1 2">
    <name type="scientific">Seonamhaeicola maritimus</name>
    <dbReference type="NCBI Taxonomy" id="2591822"/>
    <lineage>
        <taxon>Bacteria</taxon>
        <taxon>Pseudomonadati</taxon>
        <taxon>Bacteroidota</taxon>
        <taxon>Flavobacteriia</taxon>
        <taxon>Flavobacteriales</taxon>
        <taxon>Flavobacteriaceae</taxon>
    </lineage>
</organism>
<dbReference type="Pfam" id="PF13432">
    <property type="entry name" value="TPR_16"/>
    <property type="match status" value="1"/>
</dbReference>
<dbReference type="InterPro" id="IPR006597">
    <property type="entry name" value="Sel1-like"/>
</dbReference>
<proteinExistence type="predicted"/>
<dbReference type="GO" id="GO:0036503">
    <property type="term" value="P:ERAD pathway"/>
    <property type="evidence" value="ECO:0007669"/>
    <property type="project" value="TreeGrafter"/>
</dbReference>
<dbReference type="InterPro" id="IPR011990">
    <property type="entry name" value="TPR-like_helical_dom_sf"/>
</dbReference>
<dbReference type="InterPro" id="IPR050767">
    <property type="entry name" value="Sel1_AlgK"/>
</dbReference>
<dbReference type="SUPFAM" id="SSF52540">
    <property type="entry name" value="P-loop containing nucleoside triphosphate hydrolases"/>
    <property type="match status" value="1"/>
</dbReference>
<dbReference type="InterPro" id="IPR019734">
    <property type="entry name" value="TPR_rpt"/>
</dbReference>
<dbReference type="AlphaFoldDB" id="A0A5C7GMR0"/>
<dbReference type="Proteomes" id="UP000321080">
    <property type="component" value="Unassembled WGS sequence"/>
</dbReference>
<gene>
    <name evidence="1" type="ORF">FUA22_06870</name>
</gene>
<dbReference type="InterPro" id="IPR027417">
    <property type="entry name" value="P-loop_NTPase"/>
</dbReference>
<evidence type="ECO:0000313" key="2">
    <source>
        <dbReference type="Proteomes" id="UP000321080"/>
    </source>
</evidence>
<reference evidence="1 2" key="1">
    <citation type="submission" date="2019-08" db="EMBL/GenBank/DDBJ databases">
        <title>Seonamhaeicola sediminis sp. nov., isolated from marine sediment.</title>
        <authorList>
            <person name="Cao W.R."/>
        </authorList>
    </citation>
    <scope>NUCLEOTIDE SEQUENCE [LARGE SCALE GENOMIC DNA]</scope>
    <source>
        <strain evidence="1 2">1505</strain>
    </source>
</reference>
<dbReference type="OrthoDB" id="594504at2"/>